<protein>
    <submittedName>
        <fullName evidence="1">Uncharacterized protein</fullName>
    </submittedName>
</protein>
<keyword evidence="2" id="KW-1185">Reference proteome</keyword>
<dbReference type="Proteomes" id="UP000828941">
    <property type="component" value="Chromosome 12"/>
</dbReference>
<reference evidence="1 2" key="1">
    <citation type="journal article" date="2022" name="DNA Res.">
        <title>Chromosomal-level genome assembly of the orchid tree Bauhinia variegata (Leguminosae; Cercidoideae) supports the allotetraploid origin hypothesis of Bauhinia.</title>
        <authorList>
            <person name="Zhong Y."/>
            <person name="Chen Y."/>
            <person name="Zheng D."/>
            <person name="Pang J."/>
            <person name="Liu Y."/>
            <person name="Luo S."/>
            <person name="Meng S."/>
            <person name="Qian L."/>
            <person name="Wei D."/>
            <person name="Dai S."/>
            <person name="Zhou R."/>
        </authorList>
    </citation>
    <scope>NUCLEOTIDE SEQUENCE [LARGE SCALE GENOMIC DNA]</scope>
    <source>
        <strain evidence="1">BV-YZ2020</strain>
    </source>
</reference>
<sequence length="198" mass="22466">MECFNENFAEPLSPMAQNFSSSALRVYILGVSEFDVPIDDLQIVSLLRDLFLPANPRFSSMIVARDKDGGKRWSKVEVKLEEHIFIPKFPEGLSLDSYDKYFGKYLSRIAMQESPPNKPSWEVHIIKDRTSNASGGSIVFRVHHSIADGFSIMGLLPSSLRRADNPSLPLTFPSRQRSKTELGNKRSSMRLLGFYNFM</sequence>
<name>A0ACB9L766_BAUVA</name>
<proteinExistence type="predicted"/>
<evidence type="ECO:0000313" key="2">
    <source>
        <dbReference type="Proteomes" id="UP000828941"/>
    </source>
</evidence>
<comment type="caution">
    <text evidence="1">The sequence shown here is derived from an EMBL/GenBank/DDBJ whole genome shotgun (WGS) entry which is preliminary data.</text>
</comment>
<evidence type="ECO:0000313" key="1">
    <source>
        <dbReference type="EMBL" id="KAI4305166.1"/>
    </source>
</evidence>
<dbReference type="EMBL" id="CM039437">
    <property type="protein sequence ID" value="KAI4305166.1"/>
    <property type="molecule type" value="Genomic_DNA"/>
</dbReference>
<accession>A0ACB9L766</accession>
<organism evidence="1 2">
    <name type="scientific">Bauhinia variegata</name>
    <name type="common">Purple orchid tree</name>
    <name type="synonym">Phanera variegata</name>
    <dbReference type="NCBI Taxonomy" id="167791"/>
    <lineage>
        <taxon>Eukaryota</taxon>
        <taxon>Viridiplantae</taxon>
        <taxon>Streptophyta</taxon>
        <taxon>Embryophyta</taxon>
        <taxon>Tracheophyta</taxon>
        <taxon>Spermatophyta</taxon>
        <taxon>Magnoliopsida</taxon>
        <taxon>eudicotyledons</taxon>
        <taxon>Gunneridae</taxon>
        <taxon>Pentapetalae</taxon>
        <taxon>rosids</taxon>
        <taxon>fabids</taxon>
        <taxon>Fabales</taxon>
        <taxon>Fabaceae</taxon>
        <taxon>Cercidoideae</taxon>
        <taxon>Cercideae</taxon>
        <taxon>Bauhiniinae</taxon>
        <taxon>Bauhinia</taxon>
    </lineage>
</organism>
<gene>
    <name evidence="1" type="ORF">L6164_028552</name>
</gene>